<evidence type="ECO:0000256" key="3">
    <source>
        <dbReference type="ARBA" id="ARBA00022837"/>
    </source>
</evidence>
<evidence type="ECO:0000256" key="2">
    <source>
        <dbReference type="ARBA" id="ARBA00022737"/>
    </source>
</evidence>
<dbReference type="PROSITE" id="PS50222">
    <property type="entry name" value="EF_HAND_2"/>
    <property type="match status" value="10"/>
</dbReference>
<name>A0A2R5GX22_9STRA</name>
<feature type="compositionally biased region" description="Low complexity" evidence="5">
    <location>
        <begin position="1180"/>
        <end position="1189"/>
    </location>
</feature>
<evidence type="ECO:0000313" key="8">
    <source>
        <dbReference type="Proteomes" id="UP000241890"/>
    </source>
</evidence>
<feature type="domain" description="EF-hand" evidence="6">
    <location>
        <begin position="1560"/>
        <end position="1595"/>
    </location>
</feature>
<feature type="region of interest" description="Disordered" evidence="5">
    <location>
        <begin position="268"/>
        <end position="318"/>
    </location>
</feature>
<feature type="compositionally biased region" description="Low complexity" evidence="5">
    <location>
        <begin position="2002"/>
        <end position="2011"/>
    </location>
</feature>
<proteinExistence type="predicted"/>
<feature type="compositionally biased region" description="Low complexity" evidence="5">
    <location>
        <begin position="67"/>
        <end position="81"/>
    </location>
</feature>
<dbReference type="Proteomes" id="UP000241890">
    <property type="component" value="Unassembled WGS sequence"/>
</dbReference>
<feature type="domain" description="EF-hand" evidence="6">
    <location>
        <begin position="835"/>
        <end position="870"/>
    </location>
</feature>
<feature type="compositionally biased region" description="Acidic residues" evidence="5">
    <location>
        <begin position="22"/>
        <end position="36"/>
    </location>
</feature>
<dbReference type="CDD" id="cd00051">
    <property type="entry name" value="EFh"/>
    <property type="match status" value="3"/>
</dbReference>
<dbReference type="InterPro" id="IPR018247">
    <property type="entry name" value="EF_Hand_1_Ca_BS"/>
</dbReference>
<feature type="domain" description="EF-hand" evidence="6">
    <location>
        <begin position="1652"/>
        <end position="1687"/>
    </location>
</feature>
<dbReference type="SMART" id="SM00054">
    <property type="entry name" value="EFh"/>
    <property type="match status" value="14"/>
</dbReference>
<feature type="domain" description="EF-hand" evidence="6">
    <location>
        <begin position="1616"/>
        <end position="1651"/>
    </location>
</feature>
<feature type="compositionally biased region" description="Basic residues" evidence="5">
    <location>
        <begin position="1155"/>
        <end position="1168"/>
    </location>
</feature>
<dbReference type="PANTHER" id="PTHR34524">
    <property type="entry name" value="CALCYPHOSIN"/>
    <property type="match status" value="1"/>
</dbReference>
<keyword evidence="4" id="KW-0175">Coiled coil</keyword>
<dbReference type="PANTHER" id="PTHR34524:SF6">
    <property type="entry name" value="CALCYPHOSINE LIKE"/>
    <property type="match status" value="1"/>
</dbReference>
<feature type="region of interest" description="Disordered" evidence="5">
    <location>
        <begin position="1131"/>
        <end position="1196"/>
    </location>
</feature>
<dbReference type="InterPro" id="IPR011992">
    <property type="entry name" value="EF-hand-dom_pair"/>
</dbReference>
<organism evidence="7 8">
    <name type="scientific">Hondaea fermentalgiana</name>
    <dbReference type="NCBI Taxonomy" id="2315210"/>
    <lineage>
        <taxon>Eukaryota</taxon>
        <taxon>Sar</taxon>
        <taxon>Stramenopiles</taxon>
        <taxon>Bigyra</taxon>
        <taxon>Labyrinthulomycetes</taxon>
        <taxon>Thraustochytrida</taxon>
        <taxon>Thraustochytriidae</taxon>
        <taxon>Hondaea</taxon>
    </lineage>
</organism>
<dbReference type="InterPro" id="IPR002048">
    <property type="entry name" value="EF_hand_dom"/>
</dbReference>
<feature type="region of interest" description="Disordered" evidence="5">
    <location>
        <begin position="2001"/>
        <end position="2035"/>
    </location>
</feature>
<feature type="compositionally biased region" description="Gly residues" evidence="5">
    <location>
        <begin position="2012"/>
        <end position="2025"/>
    </location>
</feature>
<dbReference type="InParanoid" id="A0A2R5GX22"/>
<protein>
    <submittedName>
        <fullName evidence="7">Calmodulin</fullName>
    </submittedName>
</protein>
<feature type="domain" description="EF-hand" evidence="6">
    <location>
        <begin position="1521"/>
        <end position="1556"/>
    </location>
</feature>
<dbReference type="EMBL" id="BEYU01000187">
    <property type="protein sequence ID" value="GBG34328.1"/>
    <property type="molecule type" value="Genomic_DNA"/>
</dbReference>
<evidence type="ECO:0000256" key="4">
    <source>
        <dbReference type="SAM" id="Coils"/>
    </source>
</evidence>
<keyword evidence="3" id="KW-0106">Calcium</keyword>
<dbReference type="GO" id="GO:0005509">
    <property type="term" value="F:calcium ion binding"/>
    <property type="evidence" value="ECO:0007669"/>
    <property type="project" value="InterPro"/>
</dbReference>
<keyword evidence="1" id="KW-0479">Metal-binding</keyword>
<dbReference type="Pfam" id="PF13499">
    <property type="entry name" value="EF-hand_7"/>
    <property type="match status" value="4"/>
</dbReference>
<keyword evidence="8" id="KW-1185">Reference proteome</keyword>
<feature type="region of interest" description="Disordered" evidence="5">
    <location>
        <begin position="1271"/>
        <end position="1291"/>
    </location>
</feature>
<evidence type="ECO:0000313" key="7">
    <source>
        <dbReference type="EMBL" id="GBG34328.1"/>
    </source>
</evidence>
<comment type="caution">
    <text evidence="7">The sequence shown here is derived from an EMBL/GenBank/DDBJ whole genome shotgun (WGS) entry which is preliminary data.</text>
</comment>
<dbReference type="Pfam" id="PF13833">
    <property type="entry name" value="EF-hand_8"/>
    <property type="match status" value="2"/>
</dbReference>
<feature type="domain" description="EF-hand" evidence="6">
    <location>
        <begin position="104"/>
        <end position="139"/>
    </location>
</feature>
<evidence type="ECO:0000256" key="5">
    <source>
        <dbReference type="SAM" id="MobiDB-lite"/>
    </source>
</evidence>
<accession>A0A2R5GX22</accession>
<reference evidence="7 8" key="1">
    <citation type="submission" date="2017-12" db="EMBL/GenBank/DDBJ databases">
        <title>Sequencing, de novo assembly and annotation of complete genome of a new Thraustochytrid species, strain FCC1311.</title>
        <authorList>
            <person name="Sedici K."/>
            <person name="Godart F."/>
            <person name="Aiese Cigliano R."/>
            <person name="Sanseverino W."/>
            <person name="Barakat M."/>
            <person name="Ortet P."/>
            <person name="Marechal E."/>
            <person name="Cagnac O."/>
            <person name="Amato A."/>
        </authorList>
    </citation>
    <scope>NUCLEOTIDE SEQUENCE [LARGE SCALE GENOMIC DNA]</scope>
</reference>
<keyword evidence="2" id="KW-0677">Repeat</keyword>
<feature type="coiled-coil region" evidence="4">
    <location>
        <begin position="1973"/>
        <end position="2000"/>
    </location>
</feature>
<evidence type="ECO:0000259" key="6">
    <source>
        <dbReference type="PROSITE" id="PS50222"/>
    </source>
</evidence>
<feature type="compositionally biased region" description="Basic residues" evidence="5">
    <location>
        <begin position="273"/>
        <end position="283"/>
    </location>
</feature>
<feature type="domain" description="EF-hand" evidence="6">
    <location>
        <begin position="155"/>
        <end position="179"/>
    </location>
</feature>
<gene>
    <name evidence="7" type="ORF">FCC1311_105512</name>
</gene>
<sequence>MLRRTRAGSDAAYSAGPLSLTSEDDDGEEEDEEDEQVSASLSPSTEDDGSSSGDEASTPLSSPNPEASSQSAASHAVQQHQTPSEALATEVCKTLREQAHTGDDVMRLIKVRFESLDKARKGFINAEEFRQLLVAVLGGRDVASEDAATLLKRMHADTDHNGQVSYDEFVSFVSLDRATIAATARKLRTALLKRLRDDCDGSAVNLFARYCNAKHNAIYPQDFKALVHQVKVGAEVMTDGERQGLMGFLDHHGKGFIDISDFQLFLEPPANRKTQRSQTRKAKITTTNKSNVSDGSANDEYDAQENSDEDDGDDENNIHGQVEEESKADDRQVDNEKNDAVVVDLRLAILGSSKKRKDQEEALFSQGFTRLVSSLNGGGRGHRLHLFVRRANTSAFADEEAFMRARVTDITLSRSNKDATLLALGYQCVEPYSTSQGAWFARRQYLWVRRNAKDTNPILDLAVTAGRKRDLSSQLWTPPCRGFKRVDGDLNAGNRGAQVFLWYLKDHFQQDEGPYAQLARIVRSKLRRLAADNAIDVEALWDRYDRRDRGWLPRKHFYRLIARDLKLGLEARDIEQVVDLLDINRDGRIDREEFVDFIAFNPAQVQRILRTVATAQRKRDIDSRTALRRWLATSTAKDVAAPQRNARRRSATSASSASAMSSISPKDLARALKRVGVRLSAEDFKALMGRFDKHGVGLVDAKDLTDALWRTIRTLREANNASDDEGLASPSDPAAKTFVNVEVAARKLRAFARSLAGPDLDMGKACDALLGGRDKDRLSRDRVRQVLSKEFKLSLSDKEIAMLLLRTGTSRTKLIDFCTSSTYLDAVLNRIVDAALKVETRRFFRQLDAEGNGRLSRANFAAGLKALEVDGQRIQLSAKEVNQIVQRFDQDGDGAVDLEEFLHFIESADRARRAARDALLDEEERKLDDARVLYVFSALRKLHLVNHHSVDQLFAKFCTDHEQEESHTRGSGSPLARGFALDGLETGLRRLGLVPQEVQLSAAQFQQVFRRMDIANAGLVRKRHFARFLARGVPGAARTALVSPQLRVPHRLRATLVAHGRALQQAMHELDARGTGLVIESAFVQAVRRLGVSSREARGLARAFVSETTRDAIDYEALLAWVDHARRQRVRRGGSGDDSDGRFGDFSPSQSPRSDRRRGRQSRRRRRRVQSDDGDDIEDGTGSFFGSDSDGLDDQDLPAAVPVIRREYRAPARLMRALHEYCNPDGRLSRADVNEMLQDAGLPALSRRDWNDMAVRTSKELCNLVFAAGHGASPRGRHRPTDETDENDFDDPETAAEADLARDYVARCVKEAVLRGKFAWETAARRYDQDGSGCIRLRDLGRVLRACDCSLPPAKLRAVAHIMAALRDGGQRVNYEHFFAHLLQPRDAQHGGAMTASEFEAGVDGHDGTRMPTFEEVETKIRNAVRAEGFADGHDLDDELARLDHDGDGKVSATVLARALPRLLGGLELTPGELQTVIEHFDHDQSGRIDVSELAVLVELRDVDVDELVVRVKEELREQARMGTRLEENFAQADANGDGQLSRREFRKCLDQLLPPGRRLSNREVRRLMDRFDPARNGRVDYQAFCELCAPSEIEMLALEAKVRDKVRGVASRSRGGPVDLKKAFALFDAGGHGKVSRRDFQQACDRLGLALSENELELLLQRFDTNGSGAVDYFEFSRFIEYDGTEIEDLEVRAGRHLDALQRDQVDPVAAFEVLEGRRRPVGALPRHAFYRGCRDLEMPFGDTEISALADLFADGSSVRYRDFCLSTLARAGARYQGRLAAIAGGAHGGAPAKRLDRDEVWNPRNVEAWLSTQATVQQQRKFKHLQRAMAQACGGDVVAPLRDNLENEETAANVRLRSVLKPGSSFDPAPAAPKDRWDCPVCFYKQSRANRLTCEMCDSPCPTQEATAGGQWPYVKPIFDQAYRRVGATPAGVIMADPLPALELVPQNKHPRREPKWHIVSEWKDGIEVRKEQAVALRARQQKKLDEINARRRELRSKQLAGLGHANGHASGGGGIEDAGLGGNAASDAPNMP</sequence>
<dbReference type="SUPFAM" id="SSF47473">
    <property type="entry name" value="EF-hand"/>
    <property type="match status" value="6"/>
</dbReference>
<feature type="region of interest" description="Disordered" evidence="5">
    <location>
        <begin position="638"/>
        <end position="659"/>
    </location>
</feature>
<dbReference type="PROSITE" id="PS00018">
    <property type="entry name" value="EF_HAND_1"/>
    <property type="match status" value="6"/>
</dbReference>
<feature type="domain" description="EF-hand" evidence="6">
    <location>
        <begin position="569"/>
        <end position="604"/>
    </location>
</feature>
<feature type="compositionally biased region" description="Acidic residues" evidence="5">
    <location>
        <begin position="297"/>
        <end position="315"/>
    </location>
</feature>
<dbReference type="OrthoDB" id="26525at2759"/>
<feature type="compositionally biased region" description="Polar residues" evidence="5">
    <location>
        <begin position="284"/>
        <end position="296"/>
    </location>
</feature>
<dbReference type="InterPro" id="IPR051581">
    <property type="entry name" value="Ca-bind"/>
</dbReference>
<feature type="compositionally biased region" description="Low complexity" evidence="5">
    <location>
        <begin position="40"/>
        <end position="58"/>
    </location>
</feature>
<feature type="region of interest" description="Disordered" evidence="5">
    <location>
        <begin position="1"/>
        <end position="85"/>
    </location>
</feature>
<feature type="domain" description="EF-hand" evidence="6">
    <location>
        <begin position="1469"/>
        <end position="1504"/>
    </location>
</feature>
<evidence type="ECO:0000256" key="1">
    <source>
        <dbReference type="ARBA" id="ARBA00022723"/>
    </source>
</evidence>
<dbReference type="Gene3D" id="2.100.10.50">
    <property type="match status" value="1"/>
</dbReference>
<dbReference type="Gene3D" id="1.10.238.10">
    <property type="entry name" value="EF-hand"/>
    <property type="match status" value="7"/>
</dbReference>
<feature type="domain" description="EF-hand" evidence="6">
    <location>
        <begin position="876"/>
        <end position="911"/>
    </location>
</feature>